<keyword evidence="5" id="KW-0418">Kinase</keyword>
<evidence type="ECO:0000313" key="11">
    <source>
        <dbReference type="EMBL" id="KAL3800538.1"/>
    </source>
</evidence>
<reference evidence="11 12" key="1">
    <citation type="submission" date="2024-10" db="EMBL/GenBank/DDBJ databases">
        <title>Updated reference genomes for cyclostephanoid diatoms.</title>
        <authorList>
            <person name="Roberts W.R."/>
            <person name="Alverson A.J."/>
        </authorList>
    </citation>
    <scope>NUCLEOTIDE SEQUENCE [LARGE SCALE GENOMIC DNA]</scope>
    <source>
        <strain evidence="11 12">AJA276-08</strain>
    </source>
</reference>
<evidence type="ECO:0000256" key="2">
    <source>
        <dbReference type="ARBA" id="ARBA00006219"/>
    </source>
</evidence>
<gene>
    <name evidence="11" type="ORF">ACHAW5_001997</name>
</gene>
<dbReference type="GO" id="GO:0047992">
    <property type="term" value="F:hydroxylysine kinase activity"/>
    <property type="evidence" value="ECO:0007669"/>
    <property type="project" value="UniProtKB-EC"/>
</dbReference>
<keyword evidence="4" id="KW-0808">Transferase</keyword>
<organism evidence="11 12">
    <name type="scientific">Stephanodiscus triporus</name>
    <dbReference type="NCBI Taxonomy" id="2934178"/>
    <lineage>
        <taxon>Eukaryota</taxon>
        <taxon>Sar</taxon>
        <taxon>Stramenopiles</taxon>
        <taxon>Ochrophyta</taxon>
        <taxon>Bacillariophyta</taxon>
        <taxon>Coscinodiscophyceae</taxon>
        <taxon>Thalassiosirophycidae</taxon>
        <taxon>Stephanodiscales</taxon>
        <taxon>Stephanodiscaceae</taxon>
        <taxon>Stephanodiscus</taxon>
    </lineage>
</organism>
<dbReference type="AlphaFoldDB" id="A0ABD3QJ98"/>
<dbReference type="Pfam" id="PF01636">
    <property type="entry name" value="APH"/>
    <property type="match status" value="1"/>
</dbReference>
<protein>
    <recommendedName>
        <fullName evidence="9">Hydroxylysine kinase</fullName>
        <ecNumber evidence="8">2.7.1.81</ecNumber>
    </recommendedName>
</protein>
<feature type="domain" description="Aminoglycoside phosphotransferase" evidence="10">
    <location>
        <begin position="164"/>
        <end position="298"/>
    </location>
</feature>
<evidence type="ECO:0000256" key="9">
    <source>
        <dbReference type="ARBA" id="ARBA00040505"/>
    </source>
</evidence>
<dbReference type="InterPro" id="IPR002575">
    <property type="entry name" value="Aminoglycoside_PTrfase"/>
</dbReference>
<dbReference type="InterPro" id="IPR050249">
    <property type="entry name" value="Pseudomonas-type_ThrB"/>
</dbReference>
<evidence type="ECO:0000256" key="8">
    <source>
        <dbReference type="ARBA" id="ARBA00038873"/>
    </source>
</evidence>
<sequence length="300" mass="33477">MSTDSATQDEVRRKLLKPKVTEEEALSLLVDFYIADGFDLDASVPRAEVLQELVSYDDANFVVKVDGEKALLKIYNGVESEKYIAKHARKWTKLDEADASNKDDGCIIDLHTAIYEHLSAPKYNVTTGKTIPVKNSTSDCDTENDSVCIRELSVISAGHGPQQLVVRLQSWVHGTPLCDVKWFPIETLLDAGACLGRMCSAFDDLATSDPDILQESKRYFAWDGRNLLDARPFIVHIDDIDKRKLVTSVLDEFQKTIVEGKEGEKLRMGIIHGDFNDGNLIIGNDMMISGVIDFGDSLYR</sequence>
<comment type="subcellular location">
    <subcellularLocation>
        <location evidence="1">Cytoplasm</location>
    </subcellularLocation>
</comment>
<dbReference type="SUPFAM" id="SSF56112">
    <property type="entry name" value="Protein kinase-like (PK-like)"/>
    <property type="match status" value="1"/>
</dbReference>
<dbReference type="GO" id="GO:0005737">
    <property type="term" value="C:cytoplasm"/>
    <property type="evidence" value="ECO:0007669"/>
    <property type="project" value="UniProtKB-SubCell"/>
</dbReference>
<evidence type="ECO:0000256" key="4">
    <source>
        <dbReference type="ARBA" id="ARBA00022679"/>
    </source>
</evidence>
<accession>A0ABD3QJ98</accession>
<evidence type="ECO:0000313" key="12">
    <source>
        <dbReference type="Proteomes" id="UP001530315"/>
    </source>
</evidence>
<comment type="similarity">
    <text evidence="2">Belongs to the aminoglycoside phosphotransferase family.</text>
</comment>
<dbReference type="EMBL" id="JALLAZ020000213">
    <property type="protein sequence ID" value="KAL3800538.1"/>
    <property type="molecule type" value="Genomic_DNA"/>
</dbReference>
<evidence type="ECO:0000256" key="6">
    <source>
        <dbReference type="ARBA" id="ARBA00036820"/>
    </source>
</evidence>
<dbReference type="PANTHER" id="PTHR21064:SF1">
    <property type="entry name" value="HYDROXYLYSINE KINASE"/>
    <property type="match status" value="1"/>
</dbReference>
<name>A0ABD3QJ98_9STRA</name>
<dbReference type="InterPro" id="IPR011009">
    <property type="entry name" value="Kinase-like_dom_sf"/>
</dbReference>
<evidence type="ECO:0000256" key="7">
    <source>
        <dbReference type="ARBA" id="ARBA00037368"/>
    </source>
</evidence>
<evidence type="ECO:0000259" key="10">
    <source>
        <dbReference type="Pfam" id="PF01636"/>
    </source>
</evidence>
<evidence type="ECO:0000256" key="5">
    <source>
        <dbReference type="ARBA" id="ARBA00022777"/>
    </source>
</evidence>
<comment type="catalytic activity">
    <reaction evidence="6">
        <text>(5R)-5-hydroxy-L-lysine + GTP = (5R)-5-phosphooxy-L-lysine + GDP + H(+)</text>
        <dbReference type="Rhea" id="RHEA:19049"/>
        <dbReference type="ChEBI" id="CHEBI:15378"/>
        <dbReference type="ChEBI" id="CHEBI:37565"/>
        <dbReference type="ChEBI" id="CHEBI:57882"/>
        <dbReference type="ChEBI" id="CHEBI:58189"/>
        <dbReference type="ChEBI" id="CHEBI:58357"/>
        <dbReference type="EC" id="2.7.1.81"/>
    </reaction>
</comment>
<comment type="function">
    <text evidence="7">Catalyzes the GTP-dependent phosphorylation of 5-hydroxy-L-lysine.</text>
</comment>
<dbReference type="EC" id="2.7.1.81" evidence="8"/>
<comment type="caution">
    <text evidence="11">The sequence shown here is derived from an EMBL/GenBank/DDBJ whole genome shotgun (WGS) entry which is preliminary data.</text>
</comment>
<keyword evidence="12" id="KW-1185">Reference proteome</keyword>
<dbReference type="Proteomes" id="UP001530315">
    <property type="component" value="Unassembled WGS sequence"/>
</dbReference>
<keyword evidence="3" id="KW-0963">Cytoplasm</keyword>
<evidence type="ECO:0000256" key="3">
    <source>
        <dbReference type="ARBA" id="ARBA00022490"/>
    </source>
</evidence>
<dbReference type="PANTHER" id="PTHR21064">
    <property type="entry name" value="AMINOGLYCOSIDE PHOSPHOTRANSFERASE DOMAIN-CONTAINING PROTEIN-RELATED"/>
    <property type="match status" value="1"/>
</dbReference>
<evidence type="ECO:0000256" key="1">
    <source>
        <dbReference type="ARBA" id="ARBA00004496"/>
    </source>
</evidence>
<dbReference type="Gene3D" id="3.90.1200.10">
    <property type="match status" value="1"/>
</dbReference>
<proteinExistence type="inferred from homology"/>